<dbReference type="InterPro" id="IPR014555">
    <property type="entry name" value="RecF-like"/>
</dbReference>
<dbReference type="GO" id="GO:0009432">
    <property type="term" value="P:SOS response"/>
    <property type="evidence" value="ECO:0007669"/>
    <property type="project" value="UniProtKB-KW"/>
</dbReference>
<dbReference type="Proteomes" id="UP000237846">
    <property type="component" value="Unassembled WGS sequence"/>
</dbReference>
<keyword evidence="4" id="KW-1185">Reference proteome</keyword>
<dbReference type="PANTHER" id="PTHR32182:SF22">
    <property type="entry name" value="ATP-DEPENDENT ENDONUCLEASE, OLD FAMILY-RELATED"/>
    <property type="match status" value="1"/>
</dbReference>
<sequence length="357" mass="39049">MITRIEIDGFKSFLDFTLDVPPFLALVGSNAGGKSNLFDALGCLADLQTVELDAVLAARRGRPRELFHWDSERRPVEEFTIKADVLVDSRVDGVWQRSPAFVQGIIGLNVTNQADSISLIGMEPESGWSPSSTWRWCTPEPMEMRKAAPAADRYALRENGSNLAAVLGRMRDSQAFKDLVVDLVALVPGVTGVEPVLDERDQEWSFDVVFSGQGAIPATLVSDGTLRIIALLAALYDPDHPGVLLIEEIENGLHPGRIAELLRRIARRVTDLSDPASAEEPLRQVVLTSHSPVVVGELVRERPGSVVFLDTVTRVQPGGPTSRITRARPVRDAGEPGTYVSPREVSRYLGTVRQDAQ</sequence>
<dbReference type="OrthoDB" id="104167at2"/>
<comment type="caution">
    <text evidence="3">The sequence shown here is derived from an EMBL/GenBank/DDBJ whole genome shotgun (WGS) entry which is preliminary data.</text>
</comment>
<keyword evidence="1" id="KW-0227">DNA damage</keyword>
<dbReference type="PANTHER" id="PTHR32182">
    <property type="entry name" value="DNA REPLICATION AND REPAIR PROTEIN RECF"/>
    <property type="match status" value="1"/>
</dbReference>
<dbReference type="RefSeq" id="WP_106239121.1">
    <property type="nucleotide sequence ID" value="NZ_PVZC01000001.1"/>
</dbReference>
<organism evidence="3 4">
    <name type="scientific">Allonocardiopsis opalescens</name>
    <dbReference type="NCBI Taxonomy" id="1144618"/>
    <lineage>
        <taxon>Bacteria</taxon>
        <taxon>Bacillati</taxon>
        <taxon>Actinomycetota</taxon>
        <taxon>Actinomycetes</taxon>
        <taxon>Streptosporangiales</taxon>
        <taxon>Allonocardiopsis</taxon>
    </lineage>
</organism>
<keyword evidence="1" id="KW-0742">SOS response</keyword>
<dbReference type="Pfam" id="PF13304">
    <property type="entry name" value="AAA_21"/>
    <property type="match status" value="1"/>
</dbReference>
<reference evidence="3 4" key="1">
    <citation type="submission" date="2018-03" db="EMBL/GenBank/DDBJ databases">
        <title>Genomic Encyclopedia of Archaeal and Bacterial Type Strains, Phase II (KMG-II): from individual species to whole genera.</title>
        <authorList>
            <person name="Goeker M."/>
        </authorList>
    </citation>
    <scope>NUCLEOTIDE SEQUENCE [LARGE SCALE GENOMIC DNA]</scope>
    <source>
        <strain evidence="3 4">DSM 45601</strain>
    </source>
</reference>
<gene>
    <name evidence="3" type="ORF">CLV72_101728</name>
</gene>
<dbReference type="AlphaFoldDB" id="A0A2T0QDZ2"/>
<protein>
    <submittedName>
        <fullName evidence="3">Putative ATPase</fullName>
    </submittedName>
</protein>
<proteinExistence type="predicted"/>
<evidence type="ECO:0000313" key="3">
    <source>
        <dbReference type="EMBL" id="PRY02128.1"/>
    </source>
</evidence>
<accession>A0A2T0QDZ2</accession>
<name>A0A2T0QDZ2_9ACTN</name>
<dbReference type="PIRSF" id="PIRSF029347">
    <property type="entry name" value="RecF"/>
    <property type="match status" value="1"/>
</dbReference>
<dbReference type="InterPro" id="IPR027417">
    <property type="entry name" value="P-loop_NTPase"/>
</dbReference>
<dbReference type="GO" id="GO:0000731">
    <property type="term" value="P:DNA synthesis involved in DNA repair"/>
    <property type="evidence" value="ECO:0007669"/>
    <property type="project" value="TreeGrafter"/>
</dbReference>
<dbReference type="SUPFAM" id="SSF52540">
    <property type="entry name" value="P-loop containing nucleoside triphosphate hydrolases"/>
    <property type="match status" value="1"/>
</dbReference>
<dbReference type="EMBL" id="PVZC01000001">
    <property type="protein sequence ID" value="PRY02128.1"/>
    <property type="molecule type" value="Genomic_DNA"/>
</dbReference>
<dbReference type="GO" id="GO:0005524">
    <property type="term" value="F:ATP binding"/>
    <property type="evidence" value="ECO:0007669"/>
    <property type="project" value="InterPro"/>
</dbReference>
<evidence type="ECO:0000313" key="4">
    <source>
        <dbReference type="Proteomes" id="UP000237846"/>
    </source>
</evidence>
<dbReference type="GO" id="GO:0016887">
    <property type="term" value="F:ATP hydrolysis activity"/>
    <property type="evidence" value="ECO:0007669"/>
    <property type="project" value="InterPro"/>
</dbReference>
<dbReference type="GO" id="GO:0006302">
    <property type="term" value="P:double-strand break repair"/>
    <property type="evidence" value="ECO:0007669"/>
    <property type="project" value="TreeGrafter"/>
</dbReference>
<feature type="domain" description="ATPase AAA-type core" evidence="2">
    <location>
        <begin position="204"/>
        <end position="295"/>
    </location>
</feature>
<evidence type="ECO:0000259" key="2">
    <source>
        <dbReference type="Pfam" id="PF13304"/>
    </source>
</evidence>
<evidence type="ECO:0000256" key="1">
    <source>
        <dbReference type="ARBA" id="ARBA00023236"/>
    </source>
</evidence>
<dbReference type="Gene3D" id="3.40.50.300">
    <property type="entry name" value="P-loop containing nucleotide triphosphate hydrolases"/>
    <property type="match status" value="2"/>
</dbReference>
<dbReference type="InterPro" id="IPR003959">
    <property type="entry name" value="ATPase_AAA_core"/>
</dbReference>